<evidence type="ECO:0000256" key="4">
    <source>
        <dbReference type="ARBA" id="ARBA00022989"/>
    </source>
</evidence>
<evidence type="ECO:0000256" key="6">
    <source>
        <dbReference type="RuleBase" id="RU910716"/>
    </source>
</evidence>
<sequence length="64" mass="7629">MVSFQTRKTKEWKENHDSSEYIDYKLLSVHEDRDTALLSLLKSFMESAPMAVLQLQRRLNMCKH</sequence>
<keyword evidence="4" id="KW-1133">Transmembrane helix</keyword>
<dbReference type="EMBL" id="NCKV01002176">
    <property type="protein sequence ID" value="RWS27212.1"/>
    <property type="molecule type" value="Genomic_DNA"/>
</dbReference>
<evidence type="ECO:0000256" key="3">
    <source>
        <dbReference type="ARBA" id="ARBA00022692"/>
    </source>
</evidence>
<evidence type="ECO:0000256" key="1">
    <source>
        <dbReference type="ARBA" id="ARBA00004141"/>
    </source>
</evidence>
<accession>A0A443SI98</accession>
<comment type="similarity">
    <text evidence="2 6">Belongs to the XK family.</text>
</comment>
<organism evidence="7 8">
    <name type="scientific">Leptotrombidium deliense</name>
    <dbReference type="NCBI Taxonomy" id="299467"/>
    <lineage>
        <taxon>Eukaryota</taxon>
        <taxon>Metazoa</taxon>
        <taxon>Ecdysozoa</taxon>
        <taxon>Arthropoda</taxon>
        <taxon>Chelicerata</taxon>
        <taxon>Arachnida</taxon>
        <taxon>Acari</taxon>
        <taxon>Acariformes</taxon>
        <taxon>Trombidiformes</taxon>
        <taxon>Prostigmata</taxon>
        <taxon>Anystina</taxon>
        <taxon>Parasitengona</taxon>
        <taxon>Trombiculoidea</taxon>
        <taxon>Trombiculidae</taxon>
        <taxon>Leptotrombidium</taxon>
    </lineage>
</organism>
<proteinExistence type="inferred from homology"/>
<dbReference type="InterPro" id="IPR018629">
    <property type="entry name" value="XK-rel"/>
</dbReference>
<evidence type="ECO:0000313" key="7">
    <source>
        <dbReference type="EMBL" id="RWS27212.1"/>
    </source>
</evidence>
<protein>
    <recommendedName>
        <fullName evidence="6">XK-related protein</fullName>
    </recommendedName>
</protein>
<keyword evidence="5" id="KW-0472">Membrane</keyword>
<evidence type="ECO:0000256" key="5">
    <source>
        <dbReference type="ARBA" id="ARBA00023136"/>
    </source>
</evidence>
<comment type="caution">
    <text evidence="7">The sequence shown here is derived from an EMBL/GenBank/DDBJ whole genome shotgun (WGS) entry which is preliminary data.</text>
</comment>
<reference evidence="7 8" key="1">
    <citation type="journal article" date="2018" name="Gigascience">
        <title>Genomes of trombidid mites reveal novel predicted allergens and laterally-transferred genes associated with secondary metabolism.</title>
        <authorList>
            <person name="Dong X."/>
            <person name="Chaisiri K."/>
            <person name="Xia D."/>
            <person name="Armstrong S.D."/>
            <person name="Fang Y."/>
            <person name="Donnelly M.J."/>
            <person name="Kadowaki T."/>
            <person name="McGarry J.W."/>
            <person name="Darby A.C."/>
            <person name="Makepeace B.L."/>
        </authorList>
    </citation>
    <scope>NUCLEOTIDE SEQUENCE [LARGE SCALE GENOMIC DNA]</scope>
    <source>
        <strain evidence="7">UoL-UT</strain>
    </source>
</reference>
<keyword evidence="8" id="KW-1185">Reference proteome</keyword>
<dbReference type="VEuPathDB" id="VectorBase:LDEU004828"/>
<dbReference type="Pfam" id="PF09815">
    <property type="entry name" value="XK-related"/>
    <property type="match status" value="1"/>
</dbReference>
<name>A0A443SI98_9ACAR</name>
<evidence type="ECO:0000313" key="8">
    <source>
        <dbReference type="Proteomes" id="UP000288716"/>
    </source>
</evidence>
<dbReference type="GO" id="GO:0005886">
    <property type="term" value="C:plasma membrane"/>
    <property type="evidence" value="ECO:0007669"/>
    <property type="project" value="UniProtKB-ARBA"/>
</dbReference>
<keyword evidence="3" id="KW-0812">Transmembrane</keyword>
<gene>
    <name evidence="7" type="ORF">B4U80_04592</name>
</gene>
<comment type="subcellular location">
    <subcellularLocation>
        <location evidence="1 6">Membrane</location>
        <topology evidence="1 6">Multi-pass membrane protein</topology>
    </subcellularLocation>
</comment>
<dbReference type="Proteomes" id="UP000288716">
    <property type="component" value="Unassembled WGS sequence"/>
</dbReference>
<dbReference type="AlphaFoldDB" id="A0A443SI98"/>
<evidence type="ECO:0000256" key="2">
    <source>
        <dbReference type="ARBA" id="ARBA00008789"/>
    </source>
</evidence>